<dbReference type="GO" id="GO:0016811">
    <property type="term" value="F:hydrolase activity, acting on carbon-nitrogen (but not peptide) bonds, in linear amides"/>
    <property type="evidence" value="ECO:0007669"/>
    <property type="project" value="InterPro"/>
</dbReference>
<dbReference type="SUPFAM" id="SSF52317">
    <property type="entry name" value="Class I glutamine amidotransferase-like"/>
    <property type="match status" value="1"/>
</dbReference>
<dbReference type="CDD" id="cd01745">
    <property type="entry name" value="GATase1_2"/>
    <property type="match status" value="1"/>
</dbReference>
<accession>A0A381TX14</accession>
<dbReference type="InterPro" id="IPR011697">
    <property type="entry name" value="Peptidase_C26"/>
</dbReference>
<dbReference type="GO" id="GO:0005829">
    <property type="term" value="C:cytosol"/>
    <property type="evidence" value="ECO:0007669"/>
    <property type="project" value="TreeGrafter"/>
</dbReference>
<organism evidence="1">
    <name type="scientific">marine metagenome</name>
    <dbReference type="NCBI Taxonomy" id="408172"/>
    <lineage>
        <taxon>unclassified sequences</taxon>
        <taxon>metagenomes</taxon>
        <taxon>ecological metagenomes</taxon>
    </lineage>
</organism>
<protein>
    <submittedName>
        <fullName evidence="1">Uncharacterized protein</fullName>
    </submittedName>
</protein>
<dbReference type="Gene3D" id="3.40.50.880">
    <property type="match status" value="1"/>
</dbReference>
<dbReference type="InterPro" id="IPR044668">
    <property type="entry name" value="PuuD-like"/>
</dbReference>
<evidence type="ECO:0000313" key="1">
    <source>
        <dbReference type="EMBL" id="SVA20576.1"/>
    </source>
</evidence>
<dbReference type="Pfam" id="PF07722">
    <property type="entry name" value="Peptidase_C26"/>
    <property type="match status" value="1"/>
</dbReference>
<proteinExistence type="predicted"/>
<dbReference type="EMBL" id="UINC01005322">
    <property type="protein sequence ID" value="SVA20576.1"/>
    <property type="molecule type" value="Genomic_DNA"/>
</dbReference>
<sequence length="235" mass="25460">MKGSKGPVIGLTCSDADRSLPYASMVDKFGGQVKLITPSNVDSVSEASNNIDGLLLAGGADVHPKHYGEDSDPDSGSWYNEDLDDLEIPILESALETDLPILAICRGMQVLNVSMGGSLIQHIDGHNGEQVEGDDRRSSYHRIFLSPGCKLSATVGSGGFVRVNHRHHQGIAEAQKSDALMASAWSMEDGLIEALESPNHRWVLGVQFHPERRAEIPPHFDKLFETLVFKASSTT</sequence>
<dbReference type="PANTHER" id="PTHR43235">
    <property type="entry name" value="GLUTAMINE AMIDOTRANSFERASE PB2B2.05-RELATED"/>
    <property type="match status" value="1"/>
</dbReference>
<dbReference type="InterPro" id="IPR029062">
    <property type="entry name" value="Class_I_gatase-like"/>
</dbReference>
<reference evidence="1" key="1">
    <citation type="submission" date="2018-05" db="EMBL/GenBank/DDBJ databases">
        <authorList>
            <person name="Lanie J.A."/>
            <person name="Ng W.-L."/>
            <person name="Kazmierczak K.M."/>
            <person name="Andrzejewski T.M."/>
            <person name="Davidsen T.M."/>
            <person name="Wayne K.J."/>
            <person name="Tettelin H."/>
            <person name="Glass J.I."/>
            <person name="Rusch D."/>
            <person name="Podicherti R."/>
            <person name="Tsui H.-C.T."/>
            <person name="Winkler M.E."/>
        </authorList>
    </citation>
    <scope>NUCLEOTIDE SEQUENCE</scope>
</reference>
<dbReference type="PROSITE" id="PS51273">
    <property type="entry name" value="GATASE_TYPE_1"/>
    <property type="match status" value="1"/>
</dbReference>
<name>A0A381TX14_9ZZZZ</name>
<dbReference type="PANTHER" id="PTHR43235:SF1">
    <property type="entry name" value="GLUTAMINE AMIDOTRANSFERASE PB2B2.05-RELATED"/>
    <property type="match status" value="1"/>
</dbReference>
<gene>
    <name evidence="1" type="ORF">METZ01_LOCUS73430</name>
</gene>
<dbReference type="AlphaFoldDB" id="A0A381TX14"/>